<reference evidence="1" key="1">
    <citation type="submission" date="2023-04" db="EMBL/GenBank/DDBJ databases">
        <title>Draft Genome sequencing of Naganishia species isolated from polar environments using Oxford Nanopore Technology.</title>
        <authorList>
            <person name="Leo P."/>
            <person name="Venkateswaran K."/>
        </authorList>
    </citation>
    <scope>NUCLEOTIDE SEQUENCE</scope>
    <source>
        <strain evidence="1">MNA-CCFEE 5425</strain>
    </source>
</reference>
<proteinExistence type="predicted"/>
<comment type="caution">
    <text evidence="1">The sequence shown here is derived from an EMBL/GenBank/DDBJ whole genome shotgun (WGS) entry which is preliminary data.</text>
</comment>
<gene>
    <name evidence="1" type="ORF">QFC22_000117</name>
</gene>
<evidence type="ECO:0000313" key="1">
    <source>
        <dbReference type="EMBL" id="KAJ9125163.1"/>
    </source>
</evidence>
<keyword evidence="2" id="KW-1185">Reference proteome</keyword>
<dbReference type="EMBL" id="JASBWU010000001">
    <property type="protein sequence ID" value="KAJ9125163.1"/>
    <property type="molecule type" value="Genomic_DNA"/>
</dbReference>
<organism evidence="1 2">
    <name type="scientific">Naganishia vaughanmartiniae</name>
    <dbReference type="NCBI Taxonomy" id="1424756"/>
    <lineage>
        <taxon>Eukaryota</taxon>
        <taxon>Fungi</taxon>
        <taxon>Dikarya</taxon>
        <taxon>Basidiomycota</taxon>
        <taxon>Agaricomycotina</taxon>
        <taxon>Tremellomycetes</taxon>
        <taxon>Filobasidiales</taxon>
        <taxon>Filobasidiaceae</taxon>
        <taxon>Naganishia</taxon>
    </lineage>
</organism>
<accession>A0ACC2XNG3</accession>
<sequence length="407" mass="47527">MFNFFAVHVMLDLHSATDMMLRTVNDLQKLFPTSSHLMAARALTLYHMRNFEDAEKAFDDLREMDPFRLDEIEIYSNMLYVMNKKAKLAQIAHEYAQIDKNRAEVCCLIGELLLSIGTATRESLTPPQMLFTGNYFSSRDEHMKAIQYFKRSLQLNRDYLPAWTLMGHEFVELKNSHAAIEAYRRAVDVNPKDYRAWYGLGQVYELLDMHYYAIQYYNRATALRPYDCRMWEALAAVYEHLERYNDAIQCHQRALLGADAAQTLQILGKLAHLHDNIEDYKAAAAVHRRYIHVAEREGRNVGMMATSYLYLAQYELDLLHRDANEYQQQNEEDEDDVLEAQTRKAPLGRGKTTEGESRTEEDIAMAIMWLEKVIESGAPEREMAEEDLRYIQRRLERRRTLASSSFV</sequence>
<name>A0ACC2XNG3_9TREE</name>
<protein>
    <submittedName>
        <fullName evidence="1">Uncharacterized protein</fullName>
    </submittedName>
</protein>
<dbReference type="Proteomes" id="UP001243375">
    <property type="component" value="Unassembled WGS sequence"/>
</dbReference>
<evidence type="ECO:0000313" key="2">
    <source>
        <dbReference type="Proteomes" id="UP001243375"/>
    </source>
</evidence>